<evidence type="ECO:0000256" key="12">
    <source>
        <dbReference type="ARBA" id="ARBA00022842"/>
    </source>
</evidence>
<accession>A0A7C8IRX7</accession>
<dbReference type="EC" id="2.7.7.41" evidence="6"/>
<comment type="similarity">
    <text evidence="5">Belongs to the TAM41 family.</text>
</comment>
<keyword evidence="11" id="KW-0999">Mitochondrion inner membrane</keyword>
<reference evidence="21 22" key="1">
    <citation type="submission" date="2019-12" db="EMBL/GenBank/DDBJ databases">
        <title>Draft genome sequence of the ascomycete Xylaria multiplex DSM 110363.</title>
        <authorList>
            <person name="Buettner E."/>
            <person name="Kellner H."/>
        </authorList>
    </citation>
    <scope>NUCLEOTIDE SEQUENCE [LARGE SCALE GENOMIC DNA]</scope>
    <source>
        <strain evidence="21 22">DSM 110363</strain>
    </source>
</reference>
<evidence type="ECO:0000256" key="10">
    <source>
        <dbReference type="ARBA" id="ARBA00022695"/>
    </source>
</evidence>
<feature type="region of interest" description="Disordered" evidence="19">
    <location>
        <begin position="150"/>
        <end position="223"/>
    </location>
</feature>
<name>A0A7C8IRX7_9PEZI</name>
<evidence type="ECO:0000256" key="14">
    <source>
        <dbReference type="ARBA" id="ARBA00023128"/>
    </source>
</evidence>
<evidence type="ECO:0000313" key="22">
    <source>
        <dbReference type="Proteomes" id="UP000481858"/>
    </source>
</evidence>
<evidence type="ECO:0000256" key="15">
    <source>
        <dbReference type="ARBA" id="ARBA00023136"/>
    </source>
</evidence>
<feature type="region of interest" description="Disordered" evidence="19">
    <location>
        <begin position="561"/>
        <end position="583"/>
    </location>
</feature>
<evidence type="ECO:0000256" key="17">
    <source>
        <dbReference type="ARBA" id="ARBA00023264"/>
    </source>
</evidence>
<dbReference type="GO" id="GO:0016024">
    <property type="term" value="P:CDP-diacylglycerol biosynthetic process"/>
    <property type="evidence" value="ECO:0007669"/>
    <property type="project" value="UniProtKB-UniPathway"/>
</dbReference>
<evidence type="ECO:0000256" key="2">
    <source>
        <dbReference type="ARBA" id="ARBA00004443"/>
    </source>
</evidence>
<dbReference type="PANTHER" id="PTHR13619">
    <property type="entry name" value="PHOSPHATIDATE CYTIDYLYLTRANSFERASE, MITOCHONDRIAL"/>
    <property type="match status" value="1"/>
</dbReference>
<keyword evidence="20" id="KW-1133">Transmembrane helix</keyword>
<comment type="pathway">
    <text evidence="4">Lipid metabolism.</text>
</comment>
<evidence type="ECO:0000313" key="21">
    <source>
        <dbReference type="EMBL" id="KAF2970766.1"/>
    </source>
</evidence>
<dbReference type="GO" id="GO:0032049">
    <property type="term" value="P:cardiolipin biosynthetic process"/>
    <property type="evidence" value="ECO:0007669"/>
    <property type="project" value="InterPro"/>
</dbReference>
<keyword evidence="20" id="KW-0812">Transmembrane</keyword>
<evidence type="ECO:0000256" key="5">
    <source>
        <dbReference type="ARBA" id="ARBA00005458"/>
    </source>
</evidence>
<dbReference type="Proteomes" id="UP000481858">
    <property type="component" value="Unassembled WGS sequence"/>
</dbReference>
<evidence type="ECO:0000256" key="3">
    <source>
        <dbReference type="ARBA" id="ARBA00005119"/>
    </source>
</evidence>
<evidence type="ECO:0000256" key="16">
    <source>
        <dbReference type="ARBA" id="ARBA00023209"/>
    </source>
</evidence>
<dbReference type="EMBL" id="WUBL01000019">
    <property type="protein sequence ID" value="KAF2970766.1"/>
    <property type="molecule type" value="Genomic_DNA"/>
</dbReference>
<evidence type="ECO:0000256" key="4">
    <source>
        <dbReference type="ARBA" id="ARBA00005189"/>
    </source>
</evidence>
<gene>
    <name evidence="21" type="ORF">GQX73_g2807</name>
</gene>
<evidence type="ECO:0000256" key="1">
    <source>
        <dbReference type="ARBA" id="ARBA00001946"/>
    </source>
</evidence>
<dbReference type="InterPro" id="IPR015222">
    <property type="entry name" value="Tam41"/>
</dbReference>
<dbReference type="GO" id="GO:0004605">
    <property type="term" value="F:phosphatidate cytidylyltransferase activity"/>
    <property type="evidence" value="ECO:0007669"/>
    <property type="project" value="UniProtKB-EC"/>
</dbReference>
<evidence type="ECO:0000256" key="18">
    <source>
        <dbReference type="ARBA" id="ARBA00029893"/>
    </source>
</evidence>
<evidence type="ECO:0000256" key="11">
    <source>
        <dbReference type="ARBA" id="ARBA00022792"/>
    </source>
</evidence>
<sequence>MPAATTLLSHLRRFLGERASLRNSEPAPFPIFALTLALALALALALSNHIPNLSLSVLTYEPRYPYGFSTTITAPQRLLDSGPSQAAKTLSAIVIMALRPIPINLTYSGIARGHSASALSHITTNGYLRIRRPYHIQSCLLRASTPSLNRTRHLPPFPASTRTFASGPPRDSPDSGNGASTARRKESESDSASAAAQSPDEPHSQTPSDPSSSPSVTDRSEFDWEEKPNFDIEKFTQLPYENFGVNQHMIIDREFKEALRQLLWKFRAPIRYAFAYGSGVFPQSTGGTATEAEIKAVHPKAPLAVQKAQNGTPKMIDFIFGVSYTQHWHSLNLTQHRDHYSALGSLGSGAVSYVQDKWGAGVYFNPYVTVEGIQIKYGVVNLDTLCRDLSEWDSLYLAGRLHKPVKILRDDPRVRLSNQINLLSALRTALLLLPPSFTEQELYATIAGISYLGDPRMALPTENPKKVSNIVSHNMLNFRRLYAPLVESLPNVIFNDPSCKNADWVANTDAVLRLEQDMDPVKRGNMVRRLPKAFRSKLYFEYQKKFQIPRLEFNKMMEENQNEDNGSFKRQQGGRFEQRIAQQPPEELRDTIRGVIKKTVSWPSTSQSLKSFLTAGVSLRLPGLAMGGKRRVGSWQDVSGYITESTVERAEQIYRASTVLTTLTAVLTLPLLSKLLSHAAVVFVQRRHPDQHLNASQMLSLADAPWSRPLSFTKGIWGFSYGAIALIALAYIQLILQSALVTWDEVRVATSLDTPDPDDYPYGYSGRIRHSMIGYDPTPESISKVPVGLVTKEVAARMSVESSKGPQPRLWSDGHNQFAATFPSTTNTGVLRYHAMRLNTSVLCEAVEADSFPATCPGTNPFYGNVSLPPDPRESTPEDNLFRWCVPGNMSSSPWLRNRDRQDIVEDMFIDVTLPDGFNSRSIGGPFTTHCRANTTRGYFELPNYHNNLTSGPLVETWANTSRYSATTNDAPGDDRDSSYISWPYQSSYPYGEYDELTPGPLATAMIAMLGQESWIVPVQNITATTDNYTLSLIYRDISRSSCYIYRAYADLNRLPYIRQQVYSWFSSFSTDLYGNINNTLASAAFFANEATLTRAAVQPYWYNEPGVIHSSAGATLHKPRISLPAEIVISVLIGVEALAIIALLVFIYRKPTFTNRLDALVVATIGAQLSAAGVELPHLNETGSKWHKILKEHDGVIGFNHGDLADEETRGTTNGQGGTNAIELNNMHEPAPSRILIVGGIGSL</sequence>
<protein>
    <recommendedName>
        <fullName evidence="7">Phosphatidate cytidylyltransferase, mitochondrial</fullName>
        <ecNumber evidence="6">2.7.7.41</ecNumber>
    </recommendedName>
    <alternativeName>
        <fullName evidence="18">CDP-diacylglycerol synthase</fullName>
    </alternativeName>
</protein>
<keyword evidence="12" id="KW-0460">Magnesium</keyword>
<comment type="cofactor">
    <cofactor evidence="1">
        <name>Mg(2+)</name>
        <dbReference type="ChEBI" id="CHEBI:18420"/>
    </cofactor>
</comment>
<evidence type="ECO:0000256" key="7">
    <source>
        <dbReference type="ARBA" id="ARBA00018337"/>
    </source>
</evidence>
<comment type="pathway">
    <text evidence="3">Phospholipid metabolism; CDP-diacylglycerol biosynthesis; CDP-diacylglycerol from sn-glycerol 3-phosphate: step 3/3.</text>
</comment>
<evidence type="ECO:0000256" key="13">
    <source>
        <dbReference type="ARBA" id="ARBA00023098"/>
    </source>
</evidence>
<evidence type="ECO:0000256" key="19">
    <source>
        <dbReference type="SAM" id="MobiDB-lite"/>
    </source>
</evidence>
<organism evidence="21 22">
    <name type="scientific">Xylaria multiplex</name>
    <dbReference type="NCBI Taxonomy" id="323545"/>
    <lineage>
        <taxon>Eukaryota</taxon>
        <taxon>Fungi</taxon>
        <taxon>Dikarya</taxon>
        <taxon>Ascomycota</taxon>
        <taxon>Pezizomycotina</taxon>
        <taxon>Sordariomycetes</taxon>
        <taxon>Xylariomycetidae</taxon>
        <taxon>Xylariales</taxon>
        <taxon>Xylariaceae</taxon>
        <taxon>Xylaria</taxon>
    </lineage>
</organism>
<keyword evidence="14" id="KW-0496">Mitochondrion</keyword>
<evidence type="ECO:0000256" key="6">
    <source>
        <dbReference type="ARBA" id="ARBA00012487"/>
    </source>
</evidence>
<feature type="compositionally biased region" description="Low complexity" evidence="19">
    <location>
        <begin position="190"/>
        <end position="215"/>
    </location>
</feature>
<comment type="caution">
    <text evidence="21">The sequence shown here is derived from an EMBL/GenBank/DDBJ whole genome shotgun (WGS) entry which is preliminary data.</text>
</comment>
<keyword evidence="16" id="KW-0594">Phospholipid biosynthesis</keyword>
<dbReference type="OrthoDB" id="341477at2759"/>
<dbReference type="AlphaFoldDB" id="A0A7C8IRX7"/>
<keyword evidence="10" id="KW-0548">Nucleotidyltransferase</keyword>
<keyword evidence="13" id="KW-0443">Lipid metabolism</keyword>
<dbReference type="UniPathway" id="UPA00557">
    <property type="reaction ID" value="UER00614"/>
</dbReference>
<dbReference type="PANTHER" id="PTHR13619:SF0">
    <property type="entry name" value="PHOSPHATIDATE CYTIDYLYLTRANSFERASE, MITOCHONDRIAL"/>
    <property type="match status" value="1"/>
</dbReference>
<proteinExistence type="inferred from homology"/>
<feature type="transmembrane region" description="Helical" evidence="20">
    <location>
        <begin position="1128"/>
        <end position="1149"/>
    </location>
</feature>
<dbReference type="GO" id="GO:0005743">
    <property type="term" value="C:mitochondrial inner membrane"/>
    <property type="evidence" value="ECO:0007669"/>
    <property type="project" value="UniProtKB-SubCell"/>
</dbReference>
<keyword evidence="17" id="KW-1208">Phospholipid metabolism</keyword>
<keyword evidence="15 20" id="KW-0472">Membrane</keyword>
<evidence type="ECO:0000256" key="9">
    <source>
        <dbReference type="ARBA" id="ARBA00022679"/>
    </source>
</evidence>
<keyword evidence="9" id="KW-0808">Transferase</keyword>
<dbReference type="InParanoid" id="A0A7C8IRX7"/>
<keyword evidence="22" id="KW-1185">Reference proteome</keyword>
<evidence type="ECO:0000256" key="8">
    <source>
        <dbReference type="ARBA" id="ARBA00022516"/>
    </source>
</evidence>
<comment type="subcellular location">
    <subcellularLocation>
        <location evidence="2">Mitochondrion inner membrane</location>
        <topology evidence="2">Peripheral membrane protein</topology>
        <orientation evidence="2">Matrix side</orientation>
    </subcellularLocation>
</comment>
<dbReference type="Pfam" id="PF09139">
    <property type="entry name" value="Tam41_Mmp37"/>
    <property type="match status" value="1"/>
</dbReference>
<keyword evidence="8" id="KW-0444">Lipid biosynthesis</keyword>
<evidence type="ECO:0000256" key="20">
    <source>
        <dbReference type="SAM" id="Phobius"/>
    </source>
</evidence>